<dbReference type="GO" id="GO:0016567">
    <property type="term" value="P:protein ubiquitination"/>
    <property type="evidence" value="ECO:0007669"/>
    <property type="project" value="UniProtKB-UniPathway"/>
</dbReference>
<name>A0A7S2ZNH1_9RHOD</name>
<dbReference type="InterPro" id="IPR013083">
    <property type="entry name" value="Znf_RING/FYVE/PHD"/>
</dbReference>
<evidence type="ECO:0000256" key="2">
    <source>
        <dbReference type="ARBA" id="ARBA00022692"/>
    </source>
</evidence>
<dbReference type="Pfam" id="PF13639">
    <property type="entry name" value="zf-RING_2"/>
    <property type="match status" value="1"/>
</dbReference>
<evidence type="ECO:0000256" key="9">
    <source>
        <dbReference type="SAM" id="Phobius"/>
    </source>
</evidence>
<keyword evidence="4 8" id="KW-0863">Zinc-finger</keyword>
<keyword evidence="7 9" id="KW-0472">Membrane</keyword>
<evidence type="ECO:0000256" key="6">
    <source>
        <dbReference type="ARBA" id="ARBA00022989"/>
    </source>
</evidence>
<evidence type="ECO:0000256" key="4">
    <source>
        <dbReference type="ARBA" id="ARBA00022771"/>
    </source>
</evidence>
<evidence type="ECO:0000256" key="7">
    <source>
        <dbReference type="ARBA" id="ARBA00023136"/>
    </source>
</evidence>
<evidence type="ECO:0000256" key="1">
    <source>
        <dbReference type="ARBA" id="ARBA00004370"/>
    </source>
</evidence>
<feature type="domain" description="RING-type" evidence="10">
    <location>
        <begin position="81"/>
        <end position="122"/>
    </location>
</feature>
<evidence type="ECO:0000313" key="11">
    <source>
        <dbReference type="EMBL" id="CAE0045981.1"/>
    </source>
</evidence>
<sequence length="142" mass="16125">MVGFVIWRYVLVVALVVFFCFVWPAIRTYRRRRRARIEPRDLRSLRTEDIGSETQPETVYIASAPAKAIGIEVELDDTEQCAVCLEDAKPGTLVMRLDCGHEFHTQCASSWASRADTCPICRKPFYPEAEAEVPKFGVAEEP</sequence>
<dbReference type="SMART" id="SM00184">
    <property type="entry name" value="RING"/>
    <property type="match status" value="1"/>
</dbReference>
<dbReference type="GO" id="GO:0016020">
    <property type="term" value="C:membrane"/>
    <property type="evidence" value="ECO:0007669"/>
    <property type="project" value="UniProtKB-SubCell"/>
</dbReference>
<organism evidence="11">
    <name type="scientific">Rhodosorus marinus</name>
    <dbReference type="NCBI Taxonomy" id="101924"/>
    <lineage>
        <taxon>Eukaryota</taxon>
        <taxon>Rhodophyta</taxon>
        <taxon>Stylonematophyceae</taxon>
        <taxon>Stylonematales</taxon>
        <taxon>Stylonemataceae</taxon>
        <taxon>Rhodosorus</taxon>
    </lineage>
</organism>
<dbReference type="PROSITE" id="PS50089">
    <property type="entry name" value="ZF_RING_2"/>
    <property type="match status" value="1"/>
</dbReference>
<keyword evidence="2 9" id="KW-0812">Transmembrane</keyword>
<reference evidence="11" key="1">
    <citation type="submission" date="2021-01" db="EMBL/GenBank/DDBJ databases">
        <authorList>
            <person name="Corre E."/>
            <person name="Pelletier E."/>
            <person name="Niang G."/>
            <person name="Scheremetjew M."/>
            <person name="Finn R."/>
            <person name="Kale V."/>
            <person name="Holt S."/>
            <person name="Cochrane G."/>
            <person name="Meng A."/>
            <person name="Brown T."/>
            <person name="Cohen L."/>
        </authorList>
    </citation>
    <scope>NUCLEOTIDE SEQUENCE</scope>
    <source>
        <strain evidence="11">CCMP 769</strain>
    </source>
</reference>
<evidence type="ECO:0000259" key="10">
    <source>
        <dbReference type="PROSITE" id="PS50089"/>
    </source>
</evidence>
<dbReference type="SUPFAM" id="SSF57850">
    <property type="entry name" value="RING/U-box"/>
    <property type="match status" value="1"/>
</dbReference>
<evidence type="ECO:0000256" key="5">
    <source>
        <dbReference type="ARBA" id="ARBA00022833"/>
    </source>
</evidence>
<protein>
    <recommendedName>
        <fullName evidence="10">RING-type domain-containing protein</fullName>
    </recommendedName>
</protein>
<evidence type="ECO:0000256" key="8">
    <source>
        <dbReference type="PROSITE-ProRule" id="PRU00175"/>
    </source>
</evidence>
<accession>A0A7S2ZNH1</accession>
<evidence type="ECO:0000256" key="3">
    <source>
        <dbReference type="ARBA" id="ARBA00022723"/>
    </source>
</evidence>
<dbReference type="Gene3D" id="3.30.40.10">
    <property type="entry name" value="Zinc/RING finger domain, C3HC4 (zinc finger)"/>
    <property type="match status" value="1"/>
</dbReference>
<dbReference type="UniPathway" id="UPA00143"/>
<dbReference type="AlphaFoldDB" id="A0A7S2ZNH1"/>
<gene>
    <name evidence="11" type="ORF">RMAR00112_LOCUS13957</name>
</gene>
<dbReference type="PANTHER" id="PTHR46539:SF1">
    <property type="entry name" value="E3 UBIQUITIN-PROTEIN LIGASE ATL42"/>
    <property type="match status" value="1"/>
</dbReference>
<keyword evidence="3" id="KW-0479">Metal-binding</keyword>
<keyword evidence="6 9" id="KW-1133">Transmembrane helix</keyword>
<dbReference type="GO" id="GO:0008270">
    <property type="term" value="F:zinc ion binding"/>
    <property type="evidence" value="ECO:0007669"/>
    <property type="project" value="UniProtKB-KW"/>
</dbReference>
<dbReference type="PANTHER" id="PTHR46539">
    <property type="entry name" value="E3 UBIQUITIN-PROTEIN LIGASE ATL42"/>
    <property type="match status" value="1"/>
</dbReference>
<proteinExistence type="predicted"/>
<dbReference type="InterPro" id="IPR001841">
    <property type="entry name" value="Znf_RING"/>
</dbReference>
<comment type="subcellular location">
    <subcellularLocation>
        <location evidence="1">Membrane</location>
    </subcellularLocation>
</comment>
<feature type="transmembrane region" description="Helical" evidence="9">
    <location>
        <begin position="6"/>
        <end position="26"/>
    </location>
</feature>
<dbReference type="EMBL" id="HBHW01018143">
    <property type="protein sequence ID" value="CAE0045981.1"/>
    <property type="molecule type" value="Transcribed_RNA"/>
</dbReference>
<keyword evidence="5" id="KW-0862">Zinc</keyword>